<proteinExistence type="inferred from homology"/>
<dbReference type="EMBL" id="JAKNGE010000003">
    <property type="protein sequence ID" value="MCG4744442.1"/>
    <property type="molecule type" value="Genomic_DNA"/>
</dbReference>
<comment type="caution">
    <text evidence="10">Lacks conserved residue(s) required for the propagation of feature annotation.</text>
</comment>
<evidence type="ECO:0000256" key="3">
    <source>
        <dbReference type="ARBA" id="ARBA00022571"/>
    </source>
</evidence>
<dbReference type="Proteomes" id="UP000669239">
    <property type="component" value="Unassembled WGS sequence"/>
</dbReference>
<comment type="catalytic activity">
    <reaction evidence="10">
        <text>L-glutamate + acetyl-CoA = N-acetyl-L-glutamate + CoA + H(+)</text>
        <dbReference type="Rhea" id="RHEA:24292"/>
        <dbReference type="ChEBI" id="CHEBI:15378"/>
        <dbReference type="ChEBI" id="CHEBI:29985"/>
        <dbReference type="ChEBI" id="CHEBI:44337"/>
        <dbReference type="ChEBI" id="CHEBI:57287"/>
        <dbReference type="ChEBI" id="CHEBI:57288"/>
        <dbReference type="EC" id="2.3.1.1"/>
    </reaction>
</comment>
<keyword evidence="8 10" id="KW-0012">Acyltransferase</keyword>
<evidence type="ECO:0000256" key="1">
    <source>
        <dbReference type="ARBA" id="ARBA00006774"/>
    </source>
</evidence>
<evidence type="ECO:0000256" key="7">
    <source>
        <dbReference type="ARBA" id="ARBA00023268"/>
    </source>
</evidence>
<dbReference type="Pfam" id="PF01960">
    <property type="entry name" value="ArgJ"/>
    <property type="match status" value="1"/>
</dbReference>
<dbReference type="Gene3D" id="3.10.20.340">
    <property type="entry name" value="ArgJ beta chain, C-terminal domain"/>
    <property type="match status" value="1"/>
</dbReference>
<reference evidence="11" key="3">
    <citation type="submission" date="2022-01" db="EMBL/GenBank/DDBJ databases">
        <title>Collection of gut derived symbiotic bacterial strains cultured from healthy donors.</title>
        <authorList>
            <person name="Lin H."/>
            <person name="Kohout C."/>
            <person name="Waligurski E."/>
            <person name="Pamer E.G."/>
        </authorList>
    </citation>
    <scope>NUCLEOTIDE SEQUENCE</scope>
    <source>
        <strain evidence="11">DFI.6.55</strain>
    </source>
</reference>
<evidence type="ECO:0000256" key="8">
    <source>
        <dbReference type="ARBA" id="ARBA00023315"/>
    </source>
</evidence>
<comment type="similarity">
    <text evidence="1 10">Belongs to the ArgJ family.</text>
</comment>
<dbReference type="Proteomes" id="UP001299608">
    <property type="component" value="Unassembled WGS sequence"/>
</dbReference>
<dbReference type="EC" id="2.3.1.1" evidence="10"/>
<feature type="chain" id="PRO_5043069596" description="Arginine biosynthesis bifunctional protein ArgJ alpha chain" evidence="10">
    <location>
        <begin position="1"/>
        <end position="197"/>
    </location>
</feature>
<dbReference type="InterPro" id="IPR016117">
    <property type="entry name" value="ArgJ-like_dom_sf"/>
</dbReference>
<name>A0AAW5BKW1_9FIRM</name>
<dbReference type="PANTHER" id="PTHR23100">
    <property type="entry name" value="ARGININE BIOSYNTHESIS BIFUNCTIONAL PROTEIN ARGJ"/>
    <property type="match status" value="1"/>
</dbReference>
<evidence type="ECO:0000256" key="5">
    <source>
        <dbReference type="ARBA" id="ARBA00022679"/>
    </source>
</evidence>
<keyword evidence="13" id="KW-1185">Reference proteome</keyword>
<feature type="chain" id="PRO_5043069595" description="Arginine biosynthesis bifunctional protein ArgJ beta chain" evidence="10">
    <location>
        <begin position="198"/>
        <end position="415"/>
    </location>
</feature>
<reference evidence="12 13" key="1">
    <citation type="journal article" date="2020" name="Cell Host Microbe">
        <title>Functional and Genomic Variation between Human-Derived Isolates of Lachnospiraceae Reveals Inter- and Intra-Species Diversity.</title>
        <authorList>
            <person name="Sorbara M.T."/>
            <person name="Littmann E.R."/>
            <person name="Fontana E."/>
            <person name="Moody T.U."/>
            <person name="Kohout C.E."/>
            <person name="Gjonbalaj M."/>
            <person name="Eaton V."/>
            <person name="Seok R."/>
            <person name="Leiner I.M."/>
            <person name="Pamer E.G."/>
        </authorList>
    </citation>
    <scope>NUCLEOTIDE SEQUENCE [LARGE SCALE GENOMIC DNA]</scope>
    <source>
        <strain evidence="12 13">MSK.1.17</strain>
    </source>
</reference>
<dbReference type="GO" id="GO:0005737">
    <property type="term" value="C:cytoplasm"/>
    <property type="evidence" value="ECO:0007669"/>
    <property type="project" value="UniProtKB-SubCell"/>
</dbReference>
<evidence type="ECO:0000256" key="4">
    <source>
        <dbReference type="ARBA" id="ARBA00022605"/>
    </source>
</evidence>
<dbReference type="CDD" id="cd02152">
    <property type="entry name" value="OAT"/>
    <property type="match status" value="1"/>
</dbReference>
<gene>
    <name evidence="10 11" type="primary">argJ</name>
    <name evidence="12" type="ORF">G5B36_08120</name>
    <name evidence="11" type="ORF">L0N08_03340</name>
</gene>
<feature type="binding site" evidence="10">
    <location>
        <position position="284"/>
    </location>
    <ligand>
        <name>substrate</name>
    </ligand>
</feature>
<accession>A0AAW5BKW1</accession>
<comment type="catalytic activity">
    <reaction evidence="9 10">
        <text>N(2)-acetyl-L-ornithine + L-glutamate = N-acetyl-L-glutamate + L-ornithine</text>
        <dbReference type="Rhea" id="RHEA:15349"/>
        <dbReference type="ChEBI" id="CHEBI:29985"/>
        <dbReference type="ChEBI" id="CHEBI:44337"/>
        <dbReference type="ChEBI" id="CHEBI:46911"/>
        <dbReference type="ChEBI" id="CHEBI:57805"/>
        <dbReference type="EC" id="2.3.1.35"/>
    </reaction>
</comment>
<feature type="binding site" evidence="10">
    <location>
        <position position="187"/>
    </location>
    <ligand>
        <name>substrate</name>
    </ligand>
</feature>
<evidence type="ECO:0000313" key="12">
    <source>
        <dbReference type="EMBL" id="NSJ48668.1"/>
    </source>
</evidence>
<sequence length="415" mass="43314">MEMSGTAALKKISGGVTAAKGFKAASTAAGIKYKDRKDMAMIYSEAPCRSAGTFTTNVVKAAPVKWDKNQVTGGAAAHAVVINAGIANACTGEEGMEYCSRTAATAAQVLGIPQEGVLVASTGVIGKQLPMDRIEAGIKAMAPLLEAGPESGTAASKAIMTTDTKNKEAAVQLELGGALVTIGGMCKGSGMIHPNMCTMLSFVTTDAAISKELLQEALSQDIKDTYNMISVDGDTSTNDTVLLLANGLAGNAEITEKNSDYMAFCQALNYINETLSKKMAGDGEGCTALFEVTVVGAATKDQAKVLAKSVITSSLTKAAIFGHDANWGRILCAMGYSGADFDPEKVDLFFESAAGRMQIIKDGVAVDYSEEEATKILSEPEVTAIADIKMGDARATAWGCDLTYDYVKINADYRS</sequence>
<dbReference type="FunFam" id="3.60.70.12:FF:000001">
    <property type="entry name" value="Arginine biosynthesis bifunctional protein ArgJ, chloroplastic"/>
    <property type="match status" value="1"/>
</dbReference>
<feature type="binding site" evidence="10">
    <location>
        <position position="410"/>
    </location>
    <ligand>
        <name>substrate</name>
    </ligand>
</feature>
<keyword evidence="3 10" id="KW-0055">Arginine biosynthesis</keyword>
<dbReference type="EMBL" id="JAAITT010000009">
    <property type="protein sequence ID" value="NSJ48668.1"/>
    <property type="molecule type" value="Genomic_DNA"/>
</dbReference>
<keyword evidence="10" id="KW-0963">Cytoplasm</keyword>
<dbReference type="GO" id="GO:0004042">
    <property type="term" value="F:L-glutamate N-acetyltransferase activity"/>
    <property type="evidence" value="ECO:0007669"/>
    <property type="project" value="UniProtKB-UniRule"/>
</dbReference>
<comment type="pathway">
    <text evidence="10">Amino-acid biosynthesis; L-arginine biosynthesis; N(2)-acetyl-L-ornithine from L-glutamate: step 1/4.</text>
</comment>
<dbReference type="GO" id="GO:0006592">
    <property type="term" value="P:ornithine biosynthetic process"/>
    <property type="evidence" value="ECO:0007669"/>
    <property type="project" value="TreeGrafter"/>
</dbReference>
<keyword evidence="5 10" id="KW-0808">Transferase</keyword>
<evidence type="ECO:0000313" key="13">
    <source>
        <dbReference type="Proteomes" id="UP000669239"/>
    </source>
</evidence>
<keyword evidence="4 10" id="KW-0028">Amino-acid biosynthesis</keyword>
<dbReference type="EC" id="2.3.1.35" evidence="10"/>
<evidence type="ECO:0000256" key="6">
    <source>
        <dbReference type="ARBA" id="ARBA00022813"/>
    </source>
</evidence>
<dbReference type="InterPro" id="IPR002813">
    <property type="entry name" value="Arg_biosynth_ArgJ"/>
</dbReference>
<evidence type="ECO:0000256" key="9">
    <source>
        <dbReference type="ARBA" id="ARBA00049439"/>
    </source>
</evidence>
<dbReference type="NCBIfam" id="TIGR00120">
    <property type="entry name" value="ArgJ"/>
    <property type="match status" value="1"/>
</dbReference>
<reference evidence="12" key="2">
    <citation type="submission" date="2020-02" db="EMBL/GenBank/DDBJ databases">
        <authorList>
            <person name="Littmann E."/>
            <person name="Sorbara M."/>
        </authorList>
    </citation>
    <scope>NUCLEOTIDE SEQUENCE</scope>
    <source>
        <strain evidence="12">MSK.1.17</strain>
    </source>
</reference>
<dbReference type="HAMAP" id="MF_01106">
    <property type="entry name" value="ArgJ"/>
    <property type="match status" value="1"/>
</dbReference>
<feature type="binding site" evidence="10">
    <location>
        <position position="161"/>
    </location>
    <ligand>
        <name>substrate</name>
    </ligand>
</feature>
<dbReference type="GO" id="GO:0006526">
    <property type="term" value="P:L-arginine biosynthetic process"/>
    <property type="evidence" value="ECO:0007669"/>
    <property type="project" value="UniProtKB-UniRule"/>
</dbReference>
<keyword evidence="6 10" id="KW-0068">Autocatalytic cleavage</keyword>
<dbReference type="PANTHER" id="PTHR23100:SF0">
    <property type="entry name" value="ARGININE BIOSYNTHESIS BIFUNCTIONAL PROTEIN ARGJ, MITOCHONDRIAL"/>
    <property type="match status" value="1"/>
</dbReference>
<dbReference type="AlphaFoldDB" id="A0AAW5BKW1"/>
<evidence type="ECO:0000313" key="11">
    <source>
        <dbReference type="EMBL" id="MCG4744442.1"/>
    </source>
</evidence>
<keyword evidence="7 10" id="KW-0511">Multifunctional enzyme</keyword>
<evidence type="ECO:0000256" key="10">
    <source>
        <dbReference type="HAMAP-Rule" id="MF_01106"/>
    </source>
</evidence>
<dbReference type="InterPro" id="IPR042195">
    <property type="entry name" value="ArgJ_beta_C"/>
</dbReference>
<dbReference type="SUPFAM" id="SSF56266">
    <property type="entry name" value="DmpA/ArgJ-like"/>
    <property type="match status" value="1"/>
</dbReference>
<feature type="binding site" evidence="10">
    <location>
        <position position="198"/>
    </location>
    <ligand>
        <name>substrate</name>
    </ligand>
</feature>
<comment type="function">
    <text evidence="10">Catalyzes two activities which are involved in the cyclic version of arginine biosynthesis: the synthesis of N-acetylglutamate from glutamate and acetyl-CoA as the acetyl donor, and of ornithine by transacetylation between N(2)-acetylornithine and glutamate.</text>
</comment>
<feature type="site" description="Involved in the stabilization of negative charge on the oxyanion by the formation of the oxyanion hole" evidence="10">
    <location>
        <position position="123"/>
    </location>
</feature>
<comment type="subcellular location">
    <subcellularLocation>
        <location evidence="10">Cytoplasm</location>
    </subcellularLocation>
</comment>
<dbReference type="FunFam" id="3.10.20.340:FF:000001">
    <property type="entry name" value="Arginine biosynthesis bifunctional protein ArgJ, chloroplastic"/>
    <property type="match status" value="1"/>
</dbReference>
<dbReference type="Gene3D" id="3.60.70.12">
    <property type="entry name" value="L-amino peptidase D-ALA esterase/amidase"/>
    <property type="match status" value="1"/>
</dbReference>
<comment type="pathway">
    <text evidence="10">Amino-acid biosynthesis; L-arginine biosynthesis; L-ornithine and N-acetyl-L-glutamate from L-glutamate and N(2)-acetyl-L-ornithine (cyclic): step 1/1.</text>
</comment>
<protein>
    <recommendedName>
        <fullName evidence="10">Arginine biosynthesis bifunctional protein ArgJ</fullName>
    </recommendedName>
    <domain>
        <recommendedName>
            <fullName evidence="10">Glutamate N-acetyltransferase</fullName>
            <ecNumber evidence="10">2.3.1.35</ecNumber>
        </recommendedName>
        <alternativeName>
            <fullName evidence="10">Ornithine acetyltransferase</fullName>
            <shortName evidence="10">OATase</shortName>
        </alternativeName>
        <alternativeName>
            <fullName evidence="10">Ornithine transacetylase</fullName>
        </alternativeName>
    </domain>
    <domain>
        <recommendedName>
            <fullName evidence="10">Amino-acid acetyltransferase</fullName>
            <ecNumber evidence="10">2.3.1.1</ecNumber>
        </recommendedName>
        <alternativeName>
            <fullName evidence="10">N-acetylglutamate synthase</fullName>
            <shortName evidence="10">AGSase</shortName>
        </alternativeName>
    </domain>
    <component>
        <recommendedName>
            <fullName evidence="10">Arginine biosynthesis bifunctional protein ArgJ alpha chain</fullName>
        </recommendedName>
    </component>
    <component>
        <recommendedName>
            <fullName evidence="10">Arginine biosynthesis bifunctional protein ArgJ beta chain</fullName>
        </recommendedName>
    </component>
</protein>
<dbReference type="GO" id="GO:0004358">
    <property type="term" value="F:L-glutamate N-acetyltransferase activity, acting on acetyl-L-ornithine as donor"/>
    <property type="evidence" value="ECO:0007669"/>
    <property type="project" value="UniProtKB-UniRule"/>
</dbReference>
<feature type="active site" description="Nucleophile" evidence="10">
    <location>
        <position position="198"/>
    </location>
</feature>
<evidence type="ECO:0000313" key="14">
    <source>
        <dbReference type="Proteomes" id="UP001299608"/>
    </source>
</evidence>
<evidence type="ECO:0000256" key="2">
    <source>
        <dbReference type="ARBA" id="ARBA00011475"/>
    </source>
</evidence>
<dbReference type="NCBIfam" id="NF003802">
    <property type="entry name" value="PRK05388.1"/>
    <property type="match status" value="1"/>
</dbReference>
<comment type="subunit">
    <text evidence="2 10">Heterotetramer of two alpha and two beta chains.</text>
</comment>
<organism evidence="11 14">
    <name type="scientific">Enterocloster aldenensis</name>
    <dbReference type="NCBI Taxonomy" id="358742"/>
    <lineage>
        <taxon>Bacteria</taxon>
        <taxon>Bacillati</taxon>
        <taxon>Bacillota</taxon>
        <taxon>Clostridia</taxon>
        <taxon>Lachnospirales</taxon>
        <taxon>Lachnospiraceae</taxon>
        <taxon>Enterocloster</taxon>
    </lineage>
</organism>
<feature type="binding site" evidence="10">
    <location>
        <position position="415"/>
    </location>
    <ligand>
        <name>substrate</name>
    </ligand>
</feature>
<feature type="site" description="Involved in the stabilization of negative charge on the oxyanion by the formation of the oxyanion hole" evidence="10">
    <location>
        <position position="122"/>
    </location>
</feature>
<comment type="caution">
    <text evidence="11">The sequence shown here is derived from an EMBL/GenBank/DDBJ whole genome shotgun (WGS) entry which is preliminary data.</text>
</comment>